<dbReference type="Proteomes" id="UP000054107">
    <property type="component" value="Unassembled WGS sequence"/>
</dbReference>
<feature type="non-terminal residue" evidence="1">
    <location>
        <position position="1"/>
    </location>
</feature>
<organism evidence="1 2">
    <name type="scientific">Parasitella parasitica</name>
    <dbReference type="NCBI Taxonomy" id="35722"/>
    <lineage>
        <taxon>Eukaryota</taxon>
        <taxon>Fungi</taxon>
        <taxon>Fungi incertae sedis</taxon>
        <taxon>Mucoromycota</taxon>
        <taxon>Mucoromycotina</taxon>
        <taxon>Mucoromycetes</taxon>
        <taxon>Mucorales</taxon>
        <taxon>Mucorineae</taxon>
        <taxon>Mucoraceae</taxon>
        <taxon>Parasitella</taxon>
    </lineage>
</organism>
<sequence>RIRDDIDALPENSENIFSKTHVEVYEARTDARNITMPQFFCFYVRATGSKEFIERCSYLRRNCNEYLQVPFYRGGTLPKYVASDRIEFVLRVSKEAFWRTYGQSEMSGDSFYYQQIVTKRAIFATTFLEDKGRYMTWKDYYEHLINIPIDQGGIEPHGQSSVSSVDDLSDLDRGNDVTRQELQIMMQSANDDQKNVYRQVKREMEH</sequence>
<dbReference type="PROSITE" id="PS00018">
    <property type="entry name" value="EF_HAND_1"/>
    <property type="match status" value="1"/>
</dbReference>
<dbReference type="InterPro" id="IPR018247">
    <property type="entry name" value="EF_Hand_1_Ca_BS"/>
</dbReference>
<proteinExistence type="predicted"/>
<evidence type="ECO:0000313" key="1">
    <source>
        <dbReference type="EMBL" id="CEP10255.1"/>
    </source>
</evidence>
<dbReference type="AlphaFoldDB" id="A0A0B7N415"/>
<dbReference type="OrthoDB" id="2281053at2759"/>
<reference evidence="1 2" key="1">
    <citation type="submission" date="2014-09" db="EMBL/GenBank/DDBJ databases">
        <authorList>
            <person name="Ellenberger Sabrina"/>
        </authorList>
    </citation>
    <scope>NUCLEOTIDE SEQUENCE [LARGE SCALE GENOMIC DNA]</scope>
    <source>
        <strain evidence="1 2">CBS 412.66</strain>
    </source>
</reference>
<protein>
    <submittedName>
        <fullName evidence="1">Uncharacterized protein</fullName>
    </submittedName>
</protein>
<keyword evidence="2" id="KW-1185">Reference proteome</keyword>
<gene>
    <name evidence="1" type="primary">PARPA_03908.1 scaffold 10443</name>
</gene>
<dbReference type="STRING" id="35722.A0A0B7N415"/>
<feature type="non-terminal residue" evidence="1">
    <location>
        <position position="206"/>
    </location>
</feature>
<name>A0A0B7N415_9FUNG</name>
<evidence type="ECO:0000313" key="2">
    <source>
        <dbReference type="Proteomes" id="UP000054107"/>
    </source>
</evidence>
<dbReference type="EMBL" id="LN723590">
    <property type="protein sequence ID" value="CEP10255.1"/>
    <property type="molecule type" value="Genomic_DNA"/>
</dbReference>
<accession>A0A0B7N415</accession>